<dbReference type="GO" id="GO:0005886">
    <property type="term" value="C:plasma membrane"/>
    <property type="evidence" value="ECO:0007669"/>
    <property type="project" value="TreeGrafter"/>
</dbReference>
<gene>
    <name evidence="11" type="primary">X975_01451</name>
    <name evidence="11" type="ORF">NPIL_578781</name>
</gene>
<accession>A0A8X6QH23</accession>
<evidence type="ECO:0000256" key="5">
    <source>
        <dbReference type="ARBA" id="ARBA00022989"/>
    </source>
</evidence>
<evidence type="ECO:0000313" key="11">
    <source>
        <dbReference type="EMBL" id="GFU18700.1"/>
    </source>
</evidence>
<evidence type="ECO:0000256" key="2">
    <source>
        <dbReference type="ARBA" id="ARBA00008497"/>
    </source>
</evidence>
<evidence type="ECO:0000256" key="8">
    <source>
        <dbReference type="ARBA" id="ARBA00023303"/>
    </source>
</evidence>
<dbReference type="AlphaFoldDB" id="A0A8X6QH23"/>
<organism evidence="11 12">
    <name type="scientific">Nephila pilipes</name>
    <name type="common">Giant wood spider</name>
    <name type="synonym">Nephila maculata</name>
    <dbReference type="NCBI Taxonomy" id="299642"/>
    <lineage>
        <taxon>Eukaryota</taxon>
        <taxon>Metazoa</taxon>
        <taxon>Ecdysozoa</taxon>
        <taxon>Arthropoda</taxon>
        <taxon>Chelicerata</taxon>
        <taxon>Arachnida</taxon>
        <taxon>Araneae</taxon>
        <taxon>Araneomorphae</taxon>
        <taxon>Entelegynae</taxon>
        <taxon>Araneoidea</taxon>
        <taxon>Nephilidae</taxon>
        <taxon>Nephila</taxon>
    </lineage>
</organism>
<evidence type="ECO:0000256" key="4">
    <source>
        <dbReference type="ARBA" id="ARBA00022692"/>
    </source>
</evidence>
<reference evidence="11" key="1">
    <citation type="submission" date="2020-08" db="EMBL/GenBank/DDBJ databases">
        <title>Multicomponent nature underlies the extraordinary mechanical properties of spider dragline silk.</title>
        <authorList>
            <person name="Kono N."/>
            <person name="Nakamura H."/>
            <person name="Mori M."/>
            <person name="Yoshida Y."/>
            <person name="Ohtoshi R."/>
            <person name="Malay A.D."/>
            <person name="Moran D.A.P."/>
            <person name="Tomita M."/>
            <person name="Numata K."/>
            <person name="Arakawa K."/>
        </authorList>
    </citation>
    <scope>NUCLEOTIDE SEQUENCE</scope>
</reference>
<evidence type="ECO:0000313" key="12">
    <source>
        <dbReference type="Proteomes" id="UP000887013"/>
    </source>
</evidence>
<dbReference type="GO" id="GO:1904669">
    <property type="term" value="P:ATP export"/>
    <property type="evidence" value="ECO:0007669"/>
    <property type="project" value="UniProtKB-ARBA"/>
</dbReference>
<dbReference type="OrthoDB" id="5956364at2759"/>
<evidence type="ECO:0000256" key="6">
    <source>
        <dbReference type="ARBA" id="ARBA00023065"/>
    </source>
</evidence>
<dbReference type="PANTHER" id="PTHR32261:SF1">
    <property type="entry name" value="CALCIUM HOMEOSTASIS MODULATOR PROTEIN"/>
    <property type="match status" value="1"/>
</dbReference>
<feature type="region of interest" description="Disordered" evidence="9">
    <location>
        <begin position="1"/>
        <end position="29"/>
    </location>
</feature>
<keyword evidence="7 10" id="KW-0472">Membrane</keyword>
<keyword evidence="8" id="KW-0407">Ion channel</keyword>
<sequence>MDSDSESLLDQDMISSASSSRASTPTHHEDFHVSCKRKRGIERELKTYTDSIDHCQVLIRNLERQGLVNHPIYSNQCAMIQGLMKQRELLTALSAGFEQIYANFVFKCPEDFDMAKWYGWIFLFAPVFILLICGIILNNNFWRVFHGCKKRSSTAEITSKESCKSFWNTVLRSSIIPSTWLFASLLDGDYYACSASETPHDISTFDYKRCKTISQLSAWIFLSIVVAFGAIVKCCGRCLDSKTYLEAQYADTHKLEENVLLEEKMKEIARKEIEKNLNTLFMENIIPSKEAWDKITAVESGDKSKTFYTTLHQWGSENKREDNKTNKQEMTPV</sequence>
<evidence type="ECO:0000256" key="1">
    <source>
        <dbReference type="ARBA" id="ARBA00004141"/>
    </source>
</evidence>
<name>A0A8X6QH23_NEPPI</name>
<dbReference type="Proteomes" id="UP000887013">
    <property type="component" value="Unassembled WGS sequence"/>
</dbReference>
<comment type="similarity">
    <text evidence="2">Belongs to the CALHM family.</text>
</comment>
<feature type="transmembrane region" description="Helical" evidence="10">
    <location>
        <begin position="118"/>
        <end position="142"/>
    </location>
</feature>
<keyword evidence="3" id="KW-0813">Transport</keyword>
<dbReference type="PANTHER" id="PTHR32261">
    <property type="entry name" value="CALCIUM HOMEOSTASIS MODULATOR PROTEIN"/>
    <property type="match status" value="1"/>
</dbReference>
<protein>
    <submittedName>
        <fullName evidence="11">Protein FAM26F</fullName>
    </submittedName>
</protein>
<comment type="caution">
    <text evidence="11">The sequence shown here is derived from an EMBL/GenBank/DDBJ whole genome shotgun (WGS) entry which is preliminary data.</text>
</comment>
<keyword evidence="4 10" id="KW-0812">Transmembrane</keyword>
<evidence type="ECO:0000256" key="7">
    <source>
        <dbReference type="ARBA" id="ARBA00023136"/>
    </source>
</evidence>
<evidence type="ECO:0000256" key="10">
    <source>
        <dbReference type="SAM" id="Phobius"/>
    </source>
</evidence>
<dbReference type="Pfam" id="PF14798">
    <property type="entry name" value="Ca_hom_mod"/>
    <property type="match status" value="2"/>
</dbReference>
<evidence type="ECO:0000256" key="3">
    <source>
        <dbReference type="ARBA" id="ARBA00022448"/>
    </source>
</evidence>
<dbReference type="GO" id="GO:0005261">
    <property type="term" value="F:monoatomic cation channel activity"/>
    <property type="evidence" value="ECO:0007669"/>
    <property type="project" value="TreeGrafter"/>
</dbReference>
<evidence type="ECO:0000256" key="9">
    <source>
        <dbReference type="SAM" id="MobiDB-lite"/>
    </source>
</evidence>
<proteinExistence type="inferred from homology"/>
<keyword evidence="6" id="KW-0406">Ion transport</keyword>
<feature type="transmembrane region" description="Helical" evidence="10">
    <location>
        <begin position="216"/>
        <end position="232"/>
    </location>
</feature>
<keyword evidence="5 10" id="KW-1133">Transmembrane helix</keyword>
<dbReference type="EMBL" id="BMAW01080242">
    <property type="protein sequence ID" value="GFU18700.1"/>
    <property type="molecule type" value="Genomic_DNA"/>
</dbReference>
<dbReference type="InterPro" id="IPR029569">
    <property type="entry name" value="CALHM"/>
</dbReference>
<keyword evidence="12" id="KW-1185">Reference proteome</keyword>
<comment type="subcellular location">
    <subcellularLocation>
        <location evidence="1">Membrane</location>
        <topology evidence="1">Multi-pass membrane protein</topology>
    </subcellularLocation>
</comment>